<protein>
    <submittedName>
        <fullName evidence="2">Exocyst complex component 1</fullName>
    </submittedName>
</protein>
<dbReference type="Proteomes" id="UP001482620">
    <property type="component" value="Unassembled WGS sequence"/>
</dbReference>
<name>A0ABV0U295_9TELE</name>
<evidence type="ECO:0000313" key="3">
    <source>
        <dbReference type="Proteomes" id="UP001482620"/>
    </source>
</evidence>
<proteinExistence type="predicted"/>
<organism evidence="2 3">
    <name type="scientific">Ilyodon furcidens</name>
    <name type="common">goldbreast splitfin</name>
    <dbReference type="NCBI Taxonomy" id="33524"/>
    <lineage>
        <taxon>Eukaryota</taxon>
        <taxon>Metazoa</taxon>
        <taxon>Chordata</taxon>
        <taxon>Craniata</taxon>
        <taxon>Vertebrata</taxon>
        <taxon>Euteleostomi</taxon>
        <taxon>Actinopterygii</taxon>
        <taxon>Neopterygii</taxon>
        <taxon>Teleostei</taxon>
        <taxon>Neoteleostei</taxon>
        <taxon>Acanthomorphata</taxon>
        <taxon>Ovalentaria</taxon>
        <taxon>Atherinomorphae</taxon>
        <taxon>Cyprinodontiformes</taxon>
        <taxon>Goodeidae</taxon>
        <taxon>Ilyodon</taxon>
    </lineage>
</organism>
<gene>
    <name evidence="2" type="primary">EXOC1_2</name>
    <name evidence="2" type="ORF">ILYODFUR_035538</name>
</gene>
<reference evidence="2 3" key="1">
    <citation type="submission" date="2021-06" db="EMBL/GenBank/DDBJ databases">
        <authorList>
            <person name="Palmer J.M."/>
        </authorList>
    </citation>
    <scope>NUCLEOTIDE SEQUENCE [LARGE SCALE GENOMIC DNA]</scope>
    <source>
        <strain evidence="3">if_2019</strain>
        <tissue evidence="2">Muscle</tissue>
    </source>
</reference>
<keyword evidence="3" id="KW-1185">Reference proteome</keyword>
<feature type="compositionally biased region" description="Low complexity" evidence="1">
    <location>
        <begin position="48"/>
        <end position="62"/>
    </location>
</feature>
<feature type="compositionally biased region" description="Basic and acidic residues" evidence="1">
    <location>
        <begin position="26"/>
        <end position="47"/>
    </location>
</feature>
<comment type="caution">
    <text evidence="2">The sequence shown here is derived from an EMBL/GenBank/DDBJ whole genome shotgun (WGS) entry which is preliminary data.</text>
</comment>
<sequence>MNRLYEREIKDFFEVAKIKMAGTSKEAKGKFATLPRKESALKQETESLHGSSGKLTGSTSSLNKLTVQGSNSRRSQSSSLLDMGNMSASDLDVADRTKFDK</sequence>
<accession>A0ABV0U295</accession>
<evidence type="ECO:0000256" key="1">
    <source>
        <dbReference type="SAM" id="MobiDB-lite"/>
    </source>
</evidence>
<feature type="non-terminal residue" evidence="2">
    <location>
        <position position="101"/>
    </location>
</feature>
<dbReference type="EMBL" id="JAHRIQ010053146">
    <property type="protein sequence ID" value="MEQ2238670.1"/>
    <property type="molecule type" value="Genomic_DNA"/>
</dbReference>
<evidence type="ECO:0000313" key="2">
    <source>
        <dbReference type="EMBL" id="MEQ2238670.1"/>
    </source>
</evidence>
<feature type="region of interest" description="Disordered" evidence="1">
    <location>
        <begin position="26"/>
        <end position="87"/>
    </location>
</feature>
<feature type="compositionally biased region" description="Low complexity" evidence="1">
    <location>
        <begin position="70"/>
        <end position="79"/>
    </location>
</feature>